<evidence type="ECO:0000259" key="11">
    <source>
        <dbReference type="Pfam" id="PF00149"/>
    </source>
</evidence>
<dbReference type="Proteomes" id="UP000501991">
    <property type="component" value="Chromosome"/>
</dbReference>
<keyword evidence="1 10" id="KW-1003">Cell membrane</keyword>
<keyword evidence="6 10" id="KW-0378">Hydrolase</keyword>
<dbReference type="GO" id="GO:0019897">
    <property type="term" value="C:extrinsic component of plasma membrane"/>
    <property type="evidence" value="ECO:0007669"/>
    <property type="project" value="UniProtKB-UniRule"/>
</dbReference>
<comment type="similarity">
    <text evidence="10">Belongs to the LpxH family.</text>
</comment>
<feature type="binding site" evidence="10">
    <location>
        <position position="163"/>
    </location>
    <ligand>
        <name>substrate</name>
    </ligand>
</feature>
<evidence type="ECO:0000256" key="5">
    <source>
        <dbReference type="ARBA" id="ARBA00022723"/>
    </source>
</evidence>
<feature type="domain" description="Calcineurin-like phosphoesterase" evidence="11">
    <location>
        <begin position="6"/>
        <end position="202"/>
    </location>
</feature>
<comment type="cofactor">
    <cofactor evidence="10">
        <name>Mn(2+)</name>
        <dbReference type="ChEBI" id="CHEBI:29035"/>
    </cofactor>
    <text evidence="10">Binds 2 Mn(2+) ions per subunit in a binuclear metal center.</text>
</comment>
<feature type="binding site" evidence="10">
    <location>
        <position position="125"/>
    </location>
    <ligand>
        <name>substrate</name>
    </ligand>
</feature>
<keyword evidence="13" id="KW-1185">Reference proteome</keyword>
<keyword evidence="7 10" id="KW-0443">Lipid metabolism</keyword>
<feature type="binding site" evidence="10">
    <location>
        <position position="10"/>
    </location>
    <ligand>
        <name>Mn(2+)</name>
        <dbReference type="ChEBI" id="CHEBI:29035"/>
        <label>1</label>
    </ligand>
</feature>
<evidence type="ECO:0000313" key="12">
    <source>
        <dbReference type="EMBL" id="QID18178.1"/>
    </source>
</evidence>
<dbReference type="GO" id="GO:0030145">
    <property type="term" value="F:manganese ion binding"/>
    <property type="evidence" value="ECO:0007669"/>
    <property type="project" value="UniProtKB-UniRule"/>
</dbReference>
<name>A0A6C1B644_9RHOO</name>
<feature type="binding site" evidence="10">
    <location>
        <begin position="82"/>
        <end position="83"/>
    </location>
    <ligand>
        <name>substrate</name>
    </ligand>
</feature>
<accession>A0A6C1B644</accession>
<feature type="binding site" evidence="10">
    <location>
        <position position="43"/>
    </location>
    <ligand>
        <name>Mn(2+)</name>
        <dbReference type="ChEBI" id="CHEBI:29035"/>
        <label>2</label>
    </ligand>
</feature>
<keyword evidence="8 10" id="KW-0472">Membrane</keyword>
<feature type="binding site" evidence="10">
    <location>
        <position position="167"/>
    </location>
    <ligand>
        <name>substrate</name>
    </ligand>
</feature>
<evidence type="ECO:0000256" key="1">
    <source>
        <dbReference type="ARBA" id="ARBA00022475"/>
    </source>
</evidence>
<feature type="binding site" evidence="10">
    <location>
        <position position="82"/>
    </location>
    <ligand>
        <name>Mn(2+)</name>
        <dbReference type="ChEBI" id="CHEBI:29035"/>
        <label>2</label>
    </ligand>
</feature>
<proteinExistence type="inferred from homology"/>
<feature type="binding site" evidence="10">
    <location>
        <position position="200"/>
    </location>
    <ligand>
        <name>Mn(2+)</name>
        <dbReference type="ChEBI" id="CHEBI:29035"/>
        <label>1</label>
    </ligand>
</feature>
<evidence type="ECO:0000256" key="2">
    <source>
        <dbReference type="ARBA" id="ARBA00022516"/>
    </source>
</evidence>
<feature type="binding site" evidence="10">
    <location>
        <position position="43"/>
    </location>
    <ligand>
        <name>Mn(2+)</name>
        <dbReference type="ChEBI" id="CHEBI:29035"/>
        <label>1</label>
    </ligand>
</feature>
<dbReference type="PANTHER" id="PTHR34990:SF1">
    <property type="entry name" value="UDP-2,3-DIACYLGLUCOSAMINE HYDROLASE"/>
    <property type="match status" value="1"/>
</dbReference>
<evidence type="ECO:0000256" key="10">
    <source>
        <dbReference type="HAMAP-Rule" id="MF_00575"/>
    </source>
</evidence>
<dbReference type="CDD" id="cd07398">
    <property type="entry name" value="MPP_YbbF-LpxH"/>
    <property type="match status" value="1"/>
</dbReference>
<dbReference type="GO" id="GO:0008758">
    <property type="term" value="F:UDP-2,3-diacylglucosamine hydrolase activity"/>
    <property type="evidence" value="ECO:0007669"/>
    <property type="project" value="UniProtKB-UniRule"/>
</dbReference>
<organism evidence="12 13">
    <name type="scientific">Nitrogeniibacter mangrovi</name>
    <dbReference type="NCBI Taxonomy" id="2016596"/>
    <lineage>
        <taxon>Bacteria</taxon>
        <taxon>Pseudomonadati</taxon>
        <taxon>Pseudomonadota</taxon>
        <taxon>Betaproteobacteria</taxon>
        <taxon>Rhodocyclales</taxon>
        <taxon>Zoogloeaceae</taxon>
        <taxon>Nitrogeniibacter</taxon>
    </lineage>
</organism>
<evidence type="ECO:0000313" key="13">
    <source>
        <dbReference type="Proteomes" id="UP000501991"/>
    </source>
</evidence>
<dbReference type="InterPro" id="IPR004843">
    <property type="entry name" value="Calcineurin-like_PHP"/>
</dbReference>
<dbReference type="KEGG" id="azq:G3580_11340"/>
<dbReference type="EC" id="3.6.1.54" evidence="10"/>
<protein>
    <recommendedName>
        <fullName evidence="10">UDP-2,3-diacylglucosamine hydrolase</fullName>
        <ecNumber evidence="10">3.6.1.54</ecNumber>
    </recommendedName>
    <alternativeName>
        <fullName evidence="10">UDP-2,3-diacylglucosamine diphosphatase</fullName>
    </alternativeName>
</protein>
<gene>
    <name evidence="10" type="primary">lpxH</name>
    <name evidence="12" type="ORF">G3580_11340</name>
</gene>
<evidence type="ECO:0000256" key="4">
    <source>
        <dbReference type="ARBA" id="ARBA00022556"/>
    </source>
</evidence>
<comment type="catalytic activity">
    <reaction evidence="10">
        <text>UDP-2-N,3-O-bis[(3R)-3-hydroxytetradecanoyl]-alpha-D-glucosamine + H2O = 2-N,3-O-bis[(3R)-3-hydroxytetradecanoyl]-alpha-D-glucosaminyl 1-phosphate + UMP + 2 H(+)</text>
        <dbReference type="Rhea" id="RHEA:25213"/>
        <dbReference type="ChEBI" id="CHEBI:15377"/>
        <dbReference type="ChEBI" id="CHEBI:15378"/>
        <dbReference type="ChEBI" id="CHEBI:57865"/>
        <dbReference type="ChEBI" id="CHEBI:57957"/>
        <dbReference type="ChEBI" id="CHEBI:78847"/>
        <dbReference type="EC" id="3.6.1.54"/>
    </reaction>
</comment>
<keyword evidence="3 10" id="KW-0997">Cell inner membrane</keyword>
<dbReference type="RefSeq" id="WP_173765587.1">
    <property type="nucleotide sequence ID" value="NZ_CP048836.1"/>
</dbReference>
<evidence type="ECO:0000256" key="7">
    <source>
        <dbReference type="ARBA" id="ARBA00023098"/>
    </source>
</evidence>
<evidence type="ECO:0000256" key="6">
    <source>
        <dbReference type="ARBA" id="ARBA00022801"/>
    </source>
</evidence>
<keyword evidence="4 10" id="KW-0441">Lipid A biosynthesis</keyword>
<evidence type="ECO:0000256" key="8">
    <source>
        <dbReference type="ARBA" id="ARBA00023136"/>
    </source>
</evidence>
<dbReference type="PANTHER" id="PTHR34990">
    <property type="entry name" value="UDP-2,3-DIACYLGLUCOSAMINE HYDROLASE-RELATED"/>
    <property type="match status" value="1"/>
</dbReference>
<dbReference type="Gene3D" id="3.60.21.10">
    <property type="match status" value="1"/>
</dbReference>
<dbReference type="InterPro" id="IPR043461">
    <property type="entry name" value="LpxH-like"/>
</dbReference>
<reference evidence="12 13" key="1">
    <citation type="submission" date="2020-02" db="EMBL/GenBank/DDBJ databases">
        <title>Nitrogenibacter mangrovi gen. nov., sp. nov. isolated from mangrove sediment, a denitrifying betaproteobacterium.</title>
        <authorList>
            <person name="Liao H."/>
            <person name="Tian Y."/>
        </authorList>
    </citation>
    <scope>NUCLEOTIDE SEQUENCE [LARGE SCALE GENOMIC DNA]</scope>
    <source>
        <strain evidence="12 13">M9-3-2</strain>
    </source>
</reference>
<dbReference type="HAMAP" id="MF_00575">
    <property type="entry name" value="LpxH"/>
    <property type="match status" value="1"/>
</dbReference>
<comment type="subcellular location">
    <subcellularLocation>
        <location evidence="10">Cell inner membrane</location>
        <topology evidence="10">Peripheral membrane protein</topology>
        <orientation evidence="10">Cytoplasmic side</orientation>
    </subcellularLocation>
</comment>
<dbReference type="AlphaFoldDB" id="A0A6C1B644"/>
<comment type="pathway">
    <text evidence="10">Glycolipid biosynthesis; lipid IV(A) biosynthesis; lipid IV(A) from (3R)-3-hydroxytetradecanoyl-[acyl-carrier-protein] and UDP-N-acetyl-alpha-D-glucosamine: step 4/6.</text>
</comment>
<sequence>MAISDLFIADLHLCSETPDTVRAFFAFLDGPAREARRLFILGDLFEYWAGDDDLDSPFNVQVCERLRHLTEGGIETFFIAGNRDFLIGPAFAERTGIHLIDEPFPIDVGGRKAILMHGDVLCTDDVAYQAFRAQVRQPAWKAAFLAKPLAERKALIAHMRERSEASKQATALEIMDVNGDAVTETFRANTCDLIIHGHTHRPATHRQEIDGKVCERWVLADWHGNAPCLVVEDDRLRRRDFAPG</sequence>
<evidence type="ECO:0000256" key="3">
    <source>
        <dbReference type="ARBA" id="ARBA00022519"/>
    </source>
</evidence>
<dbReference type="EMBL" id="CP048836">
    <property type="protein sequence ID" value="QID18178.1"/>
    <property type="molecule type" value="Genomic_DNA"/>
</dbReference>
<dbReference type="UniPathway" id="UPA00359">
    <property type="reaction ID" value="UER00480"/>
</dbReference>
<feature type="binding site" evidence="10">
    <location>
        <position position="117"/>
    </location>
    <ligand>
        <name>Mn(2+)</name>
        <dbReference type="ChEBI" id="CHEBI:29035"/>
        <label>2</label>
    </ligand>
</feature>
<dbReference type="NCBIfam" id="NF003743">
    <property type="entry name" value="PRK05340.1"/>
    <property type="match status" value="1"/>
</dbReference>
<dbReference type="InterPro" id="IPR010138">
    <property type="entry name" value="UDP-diacylglucosamine_Hdrlase"/>
</dbReference>
<dbReference type="GO" id="GO:0009245">
    <property type="term" value="P:lipid A biosynthetic process"/>
    <property type="evidence" value="ECO:0007669"/>
    <property type="project" value="UniProtKB-UniRule"/>
</dbReference>
<dbReference type="SUPFAM" id="SSF56300">
    <property type="entry name" value="Metallo-dependent phosphatases"/>
    <property type="match status" value="1"/>
</dbReference>
<feature type="binding site" evidence="10">
    <location>
        <position position="198"/>
    </location>
    <ligand>
        <name>Mn(2+)</name>
        <dbReference type="ChEBI" id="CHEBI:29035"/>
        <label>2</label>
    </ligand>
</feature>
<dbReference type="GO" id="GO:0005737">
    <property type="term" value="C:cytoplasm"/>
    <property type="evidence" value="ECO:0007669"/>
    <property type="project" value="InterPro"/>
</dbReference>
<comment type="function">
    <text evidence="10">Hydrolyzes the pyrophosphate bond of UDP-2,3-diacylglucosamine to yield 2,3-diacylglucosamine 1-phosphate (lipid X) and UMP by catalyzing the attack of water at the alpha-P atom. Involved in the biosynthesis of lipid A, a phosphorylated glycolipid that anchors the lipopolysaccharide to the outer membrane of the cell.</text>
</comment>
<comment type="caution">
    <text evidence="10">Lacks conserved residue(s) required for the propagation of feature annotation.</text>
</comment>
<dbReference type="InterPro" id="IPR029052">
    <property type="entry name" value="Metallo-depent_PP-like"/>
</dbReference>
<keyword evidence="2 10" id="KW-0444">Lipid biosynthesis</keyword>
<feature type="binding site" evidence="10">
    <location>
        <position position="198"/>
    </location>
    <ligand>
        <name>substrate</name>
    </ligand>
</feature>
<dbReference type="Pfam" id="PF00149">
    <property type="entry name" value="Metallophos"/>
    <property type="match status" value="1"/>
</dbReference>
<dbReference type="NCBIfam" id="TIGR01854">
    <property type="entry name" value="lipid_A_lpxH"/>
    <property type="match status" value="1"/>
</dbReference>
<keyword evidence="9 10" id="KW-0464">Manganese</keyword>
<evidence type="ECO:0000256" key="9">
    <source>
        <dbReference type="ARBA" id="ARBA00023211"/>
    </source>
</evidence>
<feature type="binding site" evidence="10">
    <location>
        <position position="12"/>
    </location>
    <ligand>
        <name>Mn(2+)</name>
        <dbReference type="ChEBI" id="CHEBI:29035"/>
        <label>1</label>
    </ligand>
</feature>
<keyword evidence="5 10" id="KW-0479">Metal-binding</keyword>